<proteinExistence type="predicted"/>
<comment type="caution">
    <text evidence="4">The sequence shown here is derived from an EMBL/GenBank/DDBJ whole genome shotgun (WGS) entry which is preliminary data.</text>
</comment>
<dbReference type="SMART" id="SM00325">
    <property type="entry name" value="RhoGEF"/>
    <property type="match status" value="1"/>
</dbReference>
<dbReference type="Gene3D" id="3.10.20.90">
    <property type="entry name" value="Phosphatidylinositol 3-kinase Catalytic Subunit, Chain A, domain 1"/>
    <property type="match status" value="1"/>
</dbReference>
<dbReference type="CDD" id="cd05992">
    <property type="entry name" value="PB1"/>
    <property type="match status" value="1"/>
</dbReference>
<feature type="domain" description="DH" evidence="2">
    <location>
        <begin position="216"/>
        <end position="391"/>
    </location>
</feature>
<dbReference type="Pfam" id="PF00564">
    <property type="entry name" value="PB1"/>
    <property type="match status" value="1"/>
</dbReference>
<dbReference type="PANTHER" id="PTHR47339">
    <property type="entry name" value="CELL DIVISION CONTROL PROTEIN 24"/>
    <property type="match status" value="1"/>
</dbReference>
<dbReference type="PROSITE" id="PS51745">
    <property type="entry name" value="PB1"/>
    <property type="match status" value="1"/>
</dbReference>
<dbReference type="InterPro" id="IPR000270">
    <property type="entry name" value="PB1_dom"/>
</dbReference>
<dbReference type="PROSITE" id="PS00741">
    <property type="entry name" value="DH_1"/>
    <property type="match status" value="1"/>
</dbReference>
<feature type="region of interest" description="Disordered" evidence="1">
    <location>
        <begin position="537"/>
        <end position="557"/>
    </location>
</feature>
<feature type="compositionally biased region" description="Polar residues" evidence="1">
    <location>
        <begin position="592"/>
        <end position="618"/>
    </location>
</feature>
<evidence type="ECO:0000259" key="3">
    <source>
        <dbReference type="PROSITE" id="PS51745"/>
    </source>
</evidence>
<gene>
    <name evidence="4" type="primary">CDC24</name>
    <name evidence="4" type="ORF">SLS63_008616</name>
</gene>
<dbReference type="Gene3D" id="2.30.29.30">
    <property type="entry name" value="Pleckstrin-homology domain (PH domain)/Phosphotyrosine-binding domain (PTB)"/>
    <property type="match status" value="1"/>
</dbReference>
<dbReference type="InterPro" id="IPR033511">
    <property type="entry name" value="Cdc24/Scd1_PH_dom"/>
</dbReference>
<evidence type="ECO:0000256" key="1">
    <source>
        <dbReference type="SAM" id="MobiDB-lite"/>
    </source>
</evidence>
<dbReference type="SUPFAM" id="SSF54277">
    <property type="entry name" value="CAD &amp; PB1 domains"/>
    <property type="match status" value="1"/>
</dbReference>
<accession>A0ABR1P225</accession>
<dbReference type="Pfam" id="PF00621">
    <property type="entry name" value="RhoGEF"/>
    <property type="match status" value="1"/>
</dbReference>
<dbReference type="InterPro" id="IPR010481">
    <property type="entry name" value="Cdc24/Scd1_N"/>
</dbReference>
<evidence type="ECO:0000313" key="5">
    <source>
        <dbReference type="Proteomes" id="UP001430848"/>
    </source>
</evidence>
<dbReference type="PANTHER" id="PTHR47339:SF1">
    <property type="entry name" value="CELL DIVISION CONTROL PROTEIN 24"/>
    <property type="match status" value="1"/>
</dbReference>
<keyword evidence="5" id="KW-1185">Reference proteome</keyword>
<dbReference type="InterPro" id="IPR001331">
    <property type="entry name" value="GDS_CDC24_CS"/>
</dbReference>
<dbReference type="Proteomes" id="UP001430848">
    <property type="component" value="Unassembled WGS sequence"/>
</dbReference>
<dbReference type="CDD" id="cd13246">
    <property type="entry name" value="PH_Scd1"/>
    <property type="match status" value="1"/>
</dbReference>
<dbReference type="InterPro" id="IPR035899">
    <property type="entry name" value="DBL_dom_sf"/>
</dbReference>
<dbReference type="Gene3D" id="1.20.900.10">
    <property type="entry name" value="Dbl homology (DH) domain"/>
    <property type="match status" value="1"/>
</dbReference>
<evidence type="ECO:0000259" key="2">
    <source>
        <dbReference type="PROSITE" id="PS50010"/>
    </source>
</evidence>
<feature type="domain" description="PB1" evidence="3">
    <location>
        <begin position="702"/>
        <end position="798"/>
    </location>
</feature>
<feature type="compositionally biased region" description="Polar residues" evidence="1">
    <location>
        <begin position="545"/>
        <end position="557"/>
    </location>
</feature>
<dbReference type="SMART" id="SM00233">
    <property type="entry name" value="PH"/>
    <property type="match status" value="1"/>
</dbReference>
<feature type="region of interest" description="Disordered" evidence="1">
    <location>
        <begin position="571"/>
        <end position="618"/>
    </location>
</feature>
<reference evidence="4 5" key="1">
    <citation type="submission" date="2024-02" db="EMBL/GenBank/DDBJ databases">
        <title>De novo assembly and annotation of 12 fungi associated with fruit tree decline syndrome in Ontario, Canada.</title>
        <authorList>
            <person name="Sulman M."/>
            <person name="Ellouze W."/>
            <person name="Ilyukhin E."/>
        </authorList>
    </citation>
    <scope>NUCLEOTIDE SEQUENCE [LARGE SCALE GENOMIC DNA]</scope>
    <source>
        <strain evidence="4 5">M169</strain>
    </source>
</reference>
<dbReference type="InterPro" id="IPR011993">
    <property type="entry name" value="PH-like_dom_sf"/>
</dbReference>
<dbReference type="InterPro" id="IPR053793">
    <property type="entry name" value="PB1-like"/>
</dbReference>
<dbReference type="SUPFAM" id="SSF50729">
    <property type="entry name" value="PH domain-like"/>
    <property type="match status" value="1"/>
</dbReference>
<protein>
    <submittedName>
        <fullName evidence="4">Guanine nucleotide exchange factor for Cdc42p</fullName>
    </submittedName>
</protein>
<dbReference type="PROSITE" id="PS50010">
    <property type="entry name" value="DH_2"/>
    <property type="match status" value="1"/>
</dbReference>
<dbReference type="SUPFAM" id="SSF48065">
    <property type="entry name" value="DBL homology domain (DH-domain)"/>
    <property type="match status" value="1"/>
</dbReference>
<dbReference type="CDD" id="cd00160">
    <property type="entry name" value="RhoGEF"/>
    <property type="match status" value="1"/>
</dbReference>
<dbReference type="Pfam" id="PF06395">
    <property type="entry name" value="CDC24"/>
    <property type="match status" value="1"/>
</dbReference>
<dbReference type="EMBL" id="JAKNSF020000056">
    <property type="protein sequence ID" value="KAK7724636.1"/>
    <property type="molecule type" value="Genomic_DNA"/>
</dbReference>
<dbReference type="InterPro" id="IPR053026">
    <property type="entry name" value="CDC42_GEF"/>
</dbReference>
<organism evidence="4 5">
    <name type="scientific">Diaporthe eres</name>
    <name type="common">Phomopsis oblonga</name>
    <dbReference type="NCBI Taxonomy" id="83184"/>
    <lineage>
        <taxon>Eukaryota</taxon>
        <taxon>Fungi</taxon>
        <taxon>Dikarya</taxon>
        <taxon>Ascomycota</taxon>
        <taxon>Pezizomycotina</taxon>
        <taxon>Sordariomycetes</taxon>
        <taxon>Sordariomycetidae</taxon>
        <taxon>Diaporthales</taxon>
        <taxon>Diaporthaceae</taxon>
        <taxon>Diaporthe</taxon>
        <taxon>Diaporthe eres species complex</taxon>
    </lineage>
</organism>
<name>A0ABR1P225_DIAER</name>
<dbReference type="InterPro" id="IPR001849">
    <property type="entry name" value="PH_domain"/>
</dbReference>
<evidence type="ECO:0000313" key="4">
    <source>
        <dbReference type="EMBL" id="KAK7724636.1"/>
    </source>
</evidence>
<dbReference type="InterPro" id="IPR000219">
    <property type="entry name" value="DH_dom"/>
</dbReference>
<dbReference type="Pfam" id="PF15411">
    <property type="entry name" value="PH_10"/>
    <property type="match status" value="1"/>
</dbReference>
<sequence length="800" mass="89419">MSMSSAPRASQLSGSTVYPSTASLNSLANASTVVSPPSAGQVVATTNIINQKADASRSLYQICVAIKNRLSLAPGFDEYMAQLEEREQEGGDAGGPVEGLWGLLRTGLPLLAIYNATDPDEPLIVNVPNATDAKKGKLAIAKFVQGCSKELKIPPQEMFIVADLLGTDTSGFSKVLTVINMVLDIAQQRGLLRQPQQVPYGDIDASPAAGVPKMSYRDHIIRELVDTERKYVQDLENLHDLKKALEQKGAISGDVAHSIFLNINSILDFQRRFLIRVETTNSMPELRQEWGSPFVAYEDSFNATYQPFIANQRKAAQIASQVFDKIQTIQHPVACDYNTLDGFLLKPMQRLVKYPLLLKDLMKKSEDETIKQDLAAGIEAAEHVLKKANEAVDRDLLDEALEELVGRVDDWKNHRVEHFGKLLLHGVYTVITGKTEQEKDYEIYLFECILLCCKEITPNKSKDKKDKTKSTQPKMRNKNNKLQLKGRIFMTNVTEVLSFSKPGSYTVQIWWKGDPGVENFVIKFSNEEMMKKWATGLDKQRKENAPQSATSPDQSTANFRWMEAQGGDLVNPYAEHDEDEDDFPPPSSASSYNPMQGTMPRTASSTSLRQRSGTQESTMSLAGMLPDATTANGPFAANRSTATAFTRPTRRRVVLFPGCRITCFIKDEHHIELLWSEFRLHITQEWNPTVRPNPNDAPFQSQLKVKVNCDSGNYVTLVAAFNITYQSLTDRIDAKLSRFTNSSIGKGNLRLRYRDEDGDFVNIESDEDIQIAFSDWRENIRSMYSGGMGEIELFCVGDMA</sequence>